<dbReference type="Proteomes" id="UP000322899">
    <property type="component" value="Unassembled WGS sequence"/>
</dbReference>
<dbReference type="EMBL" id="VLTO01000002">
    <property type="protein sequence ID" value="KAA0177983.1"/>
    <property type="molecule type" value="Genomic_DNA"/>
</dbReference>
<evidence type="ECO:0000256" key="1">
    <source>
        <dbReference type="SAM" id="MobiDB-lite"/>
    </source>
</evidence>
<dbReference type="AlphaFoldDB" id="A0A5A8EJ26"/>
<gene>
    <name evidence="2" type="ORF">FNF27_00531</name>
</gene>
<proteinExistence type="predicted"/>
<feature type="compositionally biased region" description="Low complexity" evidence="1">
    <location>
        <begin position="9"/>
        <end position="22"/>
    </location>
</feature>
<organism evidence="2 3">
    <name type="scientific">Cafeteria roenbergensis</name>
    <name type="common">Marine flagellate</name>
    <dbReference type="NCBI Taxonomy" id="33653"/>
    <lineage>
        <taxon>Eukaryota</taxon>
        <taxon>Sar</taxon>
        <taxon>Stramenopiles</taxon>
        <taxon>Bigyra</taxon>
        <taxon>Opalozoa</taxon>
        <taxon>Bicosoecida</taxon>
        <taxon>Cafeteriaceae</taxon>
        <taxon>Cafeteria</taxon>
    </lineage>
</organism>
<sequence>MADTADQHAAANGTRSAAAGARGDADEPLTLEERMRAAGSILPPALPRGSLEAVKAEATALLRAVVGTSLAGEGALAGRTSAADAVAAGFAWLPRDKLAARVAVMEGLARRLAASEVRSGLVSQLRDDHGVVARAREAVARARWRKKQPAWRGDEEEGATADEDIPALGQEAAAAALAEQQADASLGEAWRAATATGLPPDGGGLSAEARATAELYGQLMSAAHRSGDAFAWLTRERQRVDGVLSGLEATAQGQAGSGLQAAAAASEVLGTLKRRANVLGVLLSDDRRRQVAQWADEARRGRVALAANALARVDAAQAAARKAAAAAAAAAAARLAKAGERGVRDEL</sequence>
<reference evidence="2 3" key="1">
    <citation type="submission" date="2019-07" db="EMBL/GenBank/DDBJ databases">
        <title>Genomes of Cafeteria roenbergensis.</title>
        <authorList>
            <person name="Fischer M.G."/>
            <person name="Hackl T."/>
            <person name="Roman M."/>
        </authorList>
    </citation>
    <scope>NUCLEOTIDE SEQUENCE [LARGE SCALE GENOMIC DNA]</scope>
    <source>
        <strain evidence="2 3">E4-10P</strain>
    </source>
</reference>
<comment type="caution">
    <text evidence="2">The sequence shown here is derived from an EMBL/GenBank/DDBJ whole genome shotgun (WGS) entry which is preliminary data.</text>
</comment>
<feature type="region of interest" description="Disordered" evidence="1">
    <location>
        <begin position="1"/>
        <end position="24"/>
    </location>
</feature>
<evidence type="ECO:0000313" key="2">
    <source>
        <dbReference type="EMBL" id="KAA0177983.1"/>
    </source>
</evidence>
<protein>
    <submittedName>
        <fullName evidence="2">Uncharacterized protein</fullName>
    </submittedName>
</protein>
<name>A0A5A8EJ26_CAFRO</name>
<evidence type="ECO:0000313" key="3">
    <source>
        <dbReference type="Proteomes" id="UP000322899"/>
    </source>
</evidence>
<accession>A0A5A8EJ26</accession>